<dbReference type="EMBL" id="SADE01000004">
    <property type="protein sequence ID" value="RVU33792.1"/>
    <property type="molecule type" value="Genomic_DNA"/>
</dbReference>
<evidence type="ECO:0000256" key="2">
    <source>
        <dbReference type="ARBA" id="ARBA00022898"/>
    </source>
</evidence>
<evidence type="ECO:0000313" key="6">
    <source>
        <dbReference type="Proteomes" id="UP000287447"/>
    </source>
</evidence>
<evidence type="ECO:0000256" key="3">
    <source>
        <dbReference type="ARBA" id="ARBA00023239"/>
    </source>
</evidence>
<name>A0A437QGY7_9PROT</name>
<reference evidence="6" key="1">
    <citation type="submission" date="2019-01" db="EMBL/GenBank/DDBJ databases">
        <title>Gri0909 isolated from a small marine red alga.</title>
        <authorList>
            <person name="Kim J."/>
            <person name="Jeong S.E."/>
            <person name="Jeon C.O."/>
        </authorList>
    </citation>
    <scope>NUCLEOTIDE SEQUENCE [LARGE SCALE GENOMIC DNA]</scope>
    <source>
        <strain evidence="6">Gri0909</strain>
    </source>
</reference>
<dbReference type="GO" id="GO:0009097">
    <property type="term" value="P:isoleucine biosynthetic process"/>
    <property type="evidence" value="ECO:0007669"/>
    <property type="project" value="TreeGrafter"/>
</dbReference>
<feature type="domain" description="Tryptophan synthase beta chain-like PALP" evidence="4">
    <location>
        <begin position="21"/>
        <end position="304"/>
    </location>
</feature>
<dbReference type="PANTHER" id="PTHR48078">
    <property type="entry name" value="THREONINE DEHYDRATASE, MITOCHONDRIAL-RELATED"/>
    <property type="match status" value="1"/>
</dbReference>
<dbReference type="OrthoDB" id="9811476at2"/>
<dbReference type="NCBIfam" id="NF004771">
    <property type="entry name" value="PRK06110.1"/>
    <property type="match status" value="1"/>
</dbReference>
<keyword evidence="6" id="KW-1185">Reference proteome</keyword>
<dbReference type="PANTHER" id="PTHR48078:SF7">
    <property type="entry name" value="BLL6502 PROTEIN"/>
    <property type="match status" value="1"/>
</dbReference>
<gene>
    <name evidence="5" type="ORF">EOI86_21875</name>
</gene>
<evidence type="ECO:0000313" key="5">
    <source>
        <dbReference type="EMBL" id="RVU33792.1"/>
    </source>
</evidence>
<protein>
    <submittedName>
        <fullName evidence="5">Threonine dehydratase</fullName>
    </submittedName>
</protein>
<organism evidence="5 6">
    <name type="scientific">Hwanghaeella grinnelliae</name>
    <dbReference type="NCBI Taxonomy" id="2500179"/>
    <lineage>
        <taxon>Bacteria</taxon>
        <taxon>Pseudomonadati</taxon>
        <taxon>Pseudomonadota</taxon>
        <taxon>Alphaproteobacteria</taxon>
        <taxon>Rhodospirillales</taxon>
        <taxon>Rhodospirillaceae</taxon>
        <taxon>Hwanghaeella</taxon>
    </lineage>
</organism>
<comment type="caution">
    <text evidence="5">The sequence shown here is derived from an EMBL/GenBank/DDBJ whole genome shotgun (WGS) entry which is preliminary data.</text>
</comment>
<dbReference type="AlphaFoldDB" id="A0A437QGY7"/>
<dbReference type="GO" id="GO:0004794">
    <property type="term" value="F:threonine deaminase activity"/>
    <property type="evidence" value="ECO:0007669"/>
    <property type="project" value="TreeGrafter"/>
</dbReference>
<sequence length="327" mass="34559">MTTVSKQKLEEAADLVYGVFKGTPQYNWPLLSKRCGLEVWVKHENHTPIGAFKVRGGLVFMNDYKKNGGTAGVITATRGNHGQSIALAAARAGVKSTIVVPEGNSLEKNAAMKAFGGELVVHGHDFQASAEYAMARAQDEGLDMVPSFDSRLIQGVGTYGMEFFMNAPDMDRVYVPIGLGSGICGVVSARDALGLKTKVYGVVMEGAPAYGLSFKAGHAVPTNKAETIADGMACRVPVPEAVETICKSVEDVVTVSDEDVKHAMRIYYTHTHNIAEGAGAAPLAALLNDREGLQGKRAGVVLSGGNIDMSLFMNVLSEADPDAAPAQ</sequence>
<evidence type="ECO:0000259" key="4">
    <source>
        <dbReference type="Pfam" id="PF00291"/>
    </source>
</evidence>
<dbReference type="GO" id="GO:0003941">
    <property type="term" value="F:L-serine ammonia-lyase activity"/>
    <property type="evidence" value="ECO:0007669"/>
    <property type="project" value="TreeGrafter"/>
</dbReference>
<dbReference type="Proteomes" id="UP000287447">
    <property type="component" value="Unassembled WGS sequence"/>
</dbReference>
<evidence type="ECO:0000256" key="1">
    <source>
        <dbReference type="ARBA" id="ARBA00001933"/>
    </source>
</evidence>
<keyword evidence="2" id="KW-0663">Pyridoxal phosphate</keyword>
<dbReference type="RefSeq" id="WP_127767822.1">
    <property type="nucleotide sequence ID" value="NZ_SADE01000004.1"/>
</dbReference>
<dbReference type="Pfam" id="PF00291">
    <property type="entry name" value="PALP"/>
    <property type="match status" value="1"/>
</dbReference>
<dbReference type="CDD" id="cd01562">
    <property type="entry name" value="Thr-dehyd"/>
    <property type="match status" value="1"/>
</dbReference>
<dbReference type="InterPro" id="IPR001926">
    <property type="entry name" value="TrpB-like_PALP"/>
</dbReference>
<comment type="cofactor">
    <cofactor evidence="1">
        <name>pyridoxal 5'-phosphate</name>
        <dbReference type="ChEBI" id="CHEBI:597326"/>
    </cofactor>
</comment>
<dbReference type="InterPro" id="IPR050147">
    <property type="entry name" value="Ser/Thr_Dehydratase"/>
</dbReference>
<dbReference type="SUPFAM" id="SSF53686">
    <property type="entry name" value="Tryptophan synthase beta subunit-like PLP-dependent enzymes"/>
    <property type="match status" value="1"/>
</dbReference>
<dbReference type="Gene3D" id="3.40.50.1100">
    <property type="match status" value="2"/>
</dbReference>
<proteinExistence type="predicted"/>
<dbReference type="GO" id="GO:0006567">
    <property type="term" value="P:L-threonine catabolic process"/>
    <property type="evidence" value="ECO:0007669"/>
    <property type="project" value="TreeGrafter"/>
</dbReference>
<dbReference type="InterPro" id="IPR036052">
    <property type="entry name" value="TrpB-like_PALP_sf"/>
</dbReference>
<dbReference type="GO" id="GO:0006565">
    <property type="term" value="P:L-serine catabolic process"/>
    <property type="evidence" value="ECO:0007669"/>
    <property type="project" value="TreeGrafter"/>
</dbReference>
<accession>A0A437QGY7</accession>
<keyword evidence="3" id="KW-0456">Lyase</keyword>